<comment type="caution">
    <text evidence="1">The sequence shown here is derived from an EMBL/GenBank/DDBJ whole genome shotgun (WGS) entry which is preliminary data.</text>
</comment>
<keyword evidence="2" id="KW-1185">Reference proteome</keyword>
<protein>
    <submittedName>
        <fullName evidence="1">Uncharacterized protein</fullName>
    </submittedName>
</protein>
<dbReference type="EMBL" id="BMAV01007682">
    <property type="protein sequence ID" value="GFY50746.1"/>
    <property type="molecule type" value="Genomic_DNA"/>
</dbReference>
<name>A0A8X7BZB2_9ARAC</name>
<proteinExistence type="predicted"/>
<evidence type="ECO:0000313" key="2">
    <source>
        <dbReference type="Proteomes" id="UP000886998"/>
    </source>
</evidence>
<dbReference type="Proteomes" id="UP000886998">
    <property type="component" value="Unassembled WGS sequence"/>
</dbReference>
<evidence type="ECO:0000313" key="1">
    <source>
        <dbReference type="EMBL" id="GFY50746.1"/>
    </source>
</evidence>
<dbReference type="OrthoDB" id="6343941at2759"/>
<gene>
    <name evidence="1" type="primary">NCL1_35292</name>
    <name evidence="1" type="ORF">TNIN_205721</name>
</gene>
<accession>A0A8X7BZB2</accession>
<dbReference type="AlphaFoldDB" id="A0A8X7BZB2"/>
<organism evidence="1 2">
    <name type="scientific">Trichonephila inaurata madagascariensis</name>
    <dbReference type="NCBI Taxonomy" id="2747483"/>
    <lineage>
        <taxon>Eukaryota</taxon>
        <taxon>Metazoa</taxon>
        <taxon>Ecdysozoa</taxon>
        <taxon>Arthropoda</taxon>
        <taxon>Chelicerata</taxon>
        <taxon>Arachnida</taxon>
        <taxon>Araneae</taxon>
        <taxon>Araneomorphae</taxon>
        <taxon>Entelegynae</taxon>
        <taxon>Araneoidea</taxon>
        <taxon>Nephilidae</taxon>
        <taxon>Trichonephila</taxon>
        <taxon>Trichonephila inaurata</taxon>
    </lineage>
</organism>
<reference evidence="1" key="1">
    <citation type="submission" date="2020-08" db="EMBL/GenBank/DDBJ databases">
        <title>Multicomponent nature underlies the extraordinary mechanical properties of spider dragline silk.</title>
        <authorList>
            <person name="Kono N."/>
            <person name="Nakamura H."/>
            <person name="Mori M."/>
            <person name="Yoshida Y."/>
            <person name="Ohtoshi R."/>
            <person name="Malay A.D."/>
            <person name="Moran D.A.P."/>
            <person name="Tomita M."/>
            <person name="Numata K."/>
            <person name="Arakawa K."/>
        </authorList>
    </citation>
    <scope>NUCLEOTIDE SEQUENCE</scope>
</reference>
<sequence>MDRDRHFPLLQAIALQTTRGPTLREVSIWNIWSNRSIVDFFSECHPQMFLCDDIEAHVKKNATLFVLSAPGVIFDTLESEILVKNLSLGMRCIPVVMELRKVHVAANKTTPHPPIHYTEDLKATVLGLRFRVEQNMFKSDELRLKCTATLSRVVSLAVM</sequence>